<gene>
    <name evidence="6" type="ORF">EpCFBP13511_07675</name>
    <name evidence="5" type="ORF">IFT93_11300</name>
</gene>
<dbReference type="STRING" id="1219360.GCA_001571305_01723"/>
<feature type="domain" description="Beta-ketoacyl-[acyl-carrier-protein] synthase III N-terminal" evidence="4">
    <location>
        <begin position="122"/>
        <end position="196"/>
    </location>
</feature>
<dbReference type="EMBL" id="JACYNN010000006">
    <property type="protein sequence ID" value="MBD8107000.1"/>
    <property type="molecule type" value="Genomic_DNA"/>
</dbReference>
<dbReference type="Pfam" id="PF08541">
    <property type="entry name" value="ACP_syn_III_C"/>
    <property type="match status" value="1"/>
</dbReference>
<dbReference type="GO" id="GO:0004315">
    <property type="term" value="F:3-oxoacyl-[acyl-carrier-protein] synthase activity"/>
    <property type="evidence" value="ECO:0007669"/>
    <property type="project" value="InterPro"/>
</dbReference>
<keyword evidence="8" id="KW-1185">Reference proteome</keyword>
<dbReference type="PANTHER" id="PTHR34069:SF2">
    <property type="entry name" value="BETA-KETOACYL-[ACYL-CARRIER-PROTEIN] SYNTHASE III"/>
    <property type="match status" value="1"/>
</dbReference>
<dbReference type="Proteomes" id="UP000661012">
    <property type="component" value="Unassembled WGS sequence"/>
</dbReference>
<name>A0A4U3FE77_9GAMM</name>
<evidence type="ECO:0000313" key="8">
    <source>
        <dbReference type="Proteomes" id="UP000661012"/>
    </source>
</evidence>
<dbReference type="InterPro" id="IPR016039">
    <property type="entry name" value="Thiolase-like"/>
</dbReference>
<reference evidence="5 8" key="2">
    <citation type="journal article" date="2020" name="FEMS Microbiol. Ecol.">
        <title>Temporal dynamics of bacterial communities during seed development and maturation.</title>
        <authorList>
            <person name="Chesneau G."/>
            <person name="Torres-Cortes G."/>
            <person name="Briand M."/>
            <person name="Darrasse A."/>
            <person name="Preveaux A."/>
            <person name="Marais C."/>
            <person name="Jacques M.A."/>
            <person name="Shade A."/>
            <person name="Barret M."/>
        </authorList>
    </citation>
    <scope>NUCLEOTIDE SEQUENCE [LARGE SCALE GENOMIC DNA]</scope>
    <source>
        <strain evidence="5 8">CFBP13732</strain>
    </source>
</reference>
<dbReference type="Pfam" id="PF08545">
    <property type="entry name" value="ACP_syn_III"/>
    <property type="match status" value="1"/>
</dbReference>
<evidence type="ECO:0000256" key="1">
    <source>
        <dbReference type="ARBA" id="ARBA00022679"/>
    </source>
</evidence>
<evidence type="ECO:0000313" key="5">
    <source>
        <dbReference type="EMBL" id="MBD8107000.1"/>
    </source>
</evidence>
<dbReference type="EMBL" id="QGAC01000006">
    <property type="protein sequence ID" value="TKJ91814.1"/>
    <property type="molecule type" value="Genomic_DNA"/>
</dbReference>
<feature type="domain" description="Beta-ketoacyl-[acyl-carrier-protein] synthase III C-terminal" evidence="3">
    <location>
        <begin position="254"/>
        <end position="337"/>
    </location>
</feature>
<dbReference type="SUPFAM" id="SSF53901">
    <property type="entry name" value="Thiolase-like"/>
    <property type="match status" value="2"/>
</dbReference>
<dbReference type="Proteomes" id="UP000306393">
    <property type="component" value="Unassembled WGS sequence"/>
</dbReference>
<dbReference type="PANTHER" id="PTHR34069">
    <property type="entry name" value="3-OXOACYL-[ACYL-CARRIER-PROTEIN] SYNTHASE 3"/>
    <property type="match status" value="1"/>
</dbReference>
<dbReference type="AlphaFoldDB" id="A0A4U3FE77"/>
<comment type="caution">
    <text evidence="6">The sequence shown here is derived from an EMBL/GenBank/DDBJ whole genome shotgun (WGS) entry which is preliminary data.</text>
</comment>
<evidence type="ECO:0000259" key="4">
    <source>
        <dbReference type="Pfam" id="PF08545"/>
    </source>
</evidence>
<dbReference type="OrthoDB" id="9815506at2"/>
<dbReference type="Gene3D" id="3.40.47.10">
    <property type="match status" value="1"/>
</dbReference>
<evidence type="ECO:0000313" key="6">
    <source>
        <dbReference type="EMBL" id="TKJ91814.1"/>
    </source>
</evidence>
<keyword evidence="1" id="KW-0808">Transferase</keyword>
<organism evidence="6 7">
    <name type="scientific">Erwinia persicina</name>
    <dbReference type="NCBI Taxonomy" id="55211"/>
    <lineage>
        <taxon>Bacteria</taxon>
        <taxon>Pseudomonadati</taxon>
        <taxon>Pseudomonadota</taxon>
        <taxon>Gammaproteobacteria</taxon>
        <taxon>Enterobacterales</taxon>
        <taxon>Erwiniaceae</taxon>
        <taxon>Erwinia</taxon>
    </lineage>
</organism>
<proteinExistence type="predicted"/>
<evidence type="ECO:0000259" key="3">
    <source>
        <dbReference type="Pfam" id="PF08541"/>
    </source>
</evidence>
<evidence type="ECO:0000256" key="2">
    <source>
        <dbReference type="ARBA" id="ARBA00023315"/>
    </source>
</evidence>
<evidence type="ECO:0000313" key="7">
    <source>
        <dbReference type="Proteomes" id="UP000306393"/>
    </source>
</evidence>
<dbReference type="RefSeq" id="WP_137268999.1">
    <property type="nucleotide sequence ID" value="NZ_JACYNM010000006.1"/>
</dbReference>
<sequence>MNKPHQPVPERTTAFVPLKIMASGVALPPGCVTSAMLDERLGFRPGYVEKRSGITHRFHADHQASQAQLGADALDAALRARDINPDSIDLLIFASAIAVQALPCSAIQVLKLSRLTPGTAVFDINSSCVSFVSALQVAGGLVNCGAYRRIAIVSAELASRGIDWEHEESSLIFGDGAACAIVERGDGQSGILACLMESWPDGSELCEIRAGGTRRNPRAGMSDSDFLFHMQGKKLFRQASGLIEDYLARLLGMAGLTLAQVATVVPHQASHLSLEHMRKRLNVSSDALIDIYRYRGNQVAASIPSALHEAIVSDRFDKGPVMLIGTAAGLTLGGMVLLP</sequence>
<protein>
    <submittedName>
        <fullName evidence="6">3-oxoacyl-ACP synthase</fullName>
    </submittedName>
    <submittedName>
        <fullName evidence="5">Ketoacyl-ACP synthase III</fullName>
    </submittedName>
</protein>
<accession>A0A4U3FE77</accession>
<reference evidence="6 7" key="1">
    <citation type="journal article" date="2019" name="Sci. Rep.">
        <title>Differences in resource use lead to coexistence of seed-transmitted microbial populations.</title>
        <authorList>
            <person name="Torres-Cortes G."/>
            <person name="Garcia B.J."/>
            <person name="Compant S."/>
            <person name="Rezki S."/>
            <person name="Jones P."/>
            <person name="Preveaux A."/>
            <person name="Briand M."/>
            <person name="Roulet A."/>
            <person name="Bouchez O."/>
            <person name="Jacobson D."/>
            <person name="Barret M."/>
        </authorList>
    </citation>
    <scope>NUCLEOTIDE SEQUENCE [LARGE SCALE GENOMIC DNA]</scope>
    <source>
        <strain evidence="6 7">CFBP13511</strain>
    </source>
</reference>
<keyword evidence="2" id="KW-0012">Acyltransferase</keyword>
<dbReference type="InterPro" id="IPR013747">
    <property type="entry name" value="ACP_syn_III_C"/>
</dbReference>
<dbReference type="InterPro" id="IPR013751">
    <property type="entry name" value="ACP_syn_III_N"/>
</dbReference>
<dbReference type="GO" id="GO:0006633">
    <property type="term" value="P:fatty acid biosynthetic process"/>
    <property type="evidence" value="ECO:0007669"/>
    <property type="project" value="InterPro"/>
</dbReference>
<dbReference type="CDD" id="cd00830">
    <property type="entry name" value="KAS_III"/>
    <property type="match status" value="1"/>
</dbReference>
<dbReference type="GO" id="GO:0044550">
    <property type="term" value="P:secondary metabolite biosynthetic process"/>
    <property type="evidence" value="ECO:0007669"/>
    <property type="project" value="TreeGrafter"/>
</dbReference>